<sequence>MGGGESKIIKGLDHAVGNNQDSIQINTCDYITCPPEYFTNKHKLHEYQITVIIIMIILIIYFILIYNSYS</sequence>
<protein>
    <submittedName>
        <fullName evidence="2">Uncharacterized protein</fullName>
    </submittedName>
</protein>
<name>A0A6C0DLI3_9ZZZZ</name>
<accession>A0A6C0DLI3</accession>
<organism evidence="2">
    <name type="scientific">viral metagenome</name>
    <dbReference type="NCBI Taxonomy" id="1070528"/>
    <lineage>
        <taxon>unclassified sequences</taxon>
        <taxon>metagenomes</taxon>
        <taxon>organismal metagenomes</taxon>
    </lineage>
</organism>
<feature type="transmembrane region" description="Helical" evidence="1">
    <location>
        <begin position="49"/>
        <end position="69"/>
    </location>
</feature>
<keyword evidence="1" id="KW-1133">Transmembrane helix</keyword>
<evidence type="ECO:0000313" key="2">
    <source>
        <dbReference type="EMBL" id="QHT17818.1"/>
    </source>
</evidence>
<evidence type="ECO:0000256" key="1">
    <source>
        <dbReference type="SAM" id="Phobius"/>
    </source>
</evidence>
<keyword evidence="1" id="KW-0472">Membrane</keyword>
<proteinExistence type="predicted"/>
<reference evidence="2" key="1">
    <citation type="journal article" date="2020" name="Nature">
        <title>Giant virus diversity and host interactions through global metagenomics.</title>
        <authorList>
            <person name="Schulz F."/>
            <person name="Roux S."/>
            <person name="Paez-Espino D."/>
            <person name="Jungbluth S."/>
            <person name="Walsh D.A."/>
            <person name="Denef V.J."/>
            <person name="McMahon K.D."/>
            <person name="Konstantinidis K.T."/>
            <person name="Eloe-Fadrosh E.A."/>
            <person name="Kyrpides N.C."/>
            <person name="Woyke T."/>
        </authorList>
    </citation>
    <scope>NUCLEOTIDE SEQUENCE</scope>
    <source>
        <strain evidence="2">GVMAG-M-3300023174-30</strain>
    </source>
</reference>
<dbReference type="AlphaFoldDB" id="A0A6C0DLI3"/>
<dbReference type="EMBL" id="MN739645">
    <property type="protein sequence ID" value="QHT17818.1"/>
    <property type="molecule type" value="Genomic_DNA"/>
</dbReference>
<keyword evidence="1" id="KW-0812">Transmembrane</keyword>